<dbReference type="Proteomes" id="UP000054549">
    <property type="component" value="Unassembled WGS sequence"/>
</dbReference>
<feature type="transmembrane region" description="Helical" evidence="2">
    <location>
        <begin position="151"/>
        <end position="173"/>
    </location>
</feature>
<dbReference type="EMBL" id="KN818388">
    <property type="protein sequence ID" value="KIL56988.1"/>
    <property type="molecule type" value="Genomic_DNA"/>
</dbReference>
<keyword evidence="2" id="KW-0472">Membrane</keyword>
<feature type="region of interest" description="Disordered" evidence="1">
    <location>
        <begin position="277"/>
        <end position="296"/>
    </location>
</feature>
<protein>
    <submittedName>
        <fullName evidence="3">Uncharacterized protein</fullName>
    </submittedName>
</protein>
<feature type="transmembrane region" description="Helical" evidence="2">
    <location>
        <begin position="12"/>
        <end position="34"/>
    </location>
</feature>
<feature type="transmembrane region" description="Helical" evidence="2">
    <location>
        <begin position="223"/>
        <end position="245"/>
    </location>
</feature>
<name>A0A0C2WLC6_AMAMK</name>
<feature type="transmembrane region" description="Helical" evidence="2">
    <location>
        <begin position="194"/>
        <end position="217"/>
    </location>
</feature>
<evidence type="ECO:0000313" key="3">
    <source>
        <dbReference type="EMBL" id="KIL56988.1"/>
    </source>
</evidence>
<feature type="compositionally biased region" description="Polar residues" evidence="1">
    <location>
        <begin position="277"/>
        <end position="292"/>
    </location>
</feature>
<keyword evidence="2" id="KW-1133">Transmembrane helix</keyword>
<dbReference type="InParanoid" id="A0A0C2WLC6"/>
<evidence type="ECO:0000256" key="1">
    <source>
        <dbReference type="SAM" id="MobiDB-lite"/>
    </source>
</evidence>
<reference evidence="3 4" key="1">
    <citation type="submission" date="2014-04" db="EMBL/GenBank/DDBJ databases">
        <title>Evolutionary Origins and Diversification of the Mycorrhizal Mutualists.</title>
        <authorList>
            <consortium name="DOE Joint Genome Institute"/>
            <consortium name="Mycorrhizal Genomics Consortium"/>
            <person name="Kohler A."/>
            <person name="Kuo A."/>
            <person name="Nagy L.G."/>
            <person name="Floudas D."/>
            <person name="Copeland A."/>
            <person name="Barry K.W."/>
            <person name="Cichocki N."/>
            <person name="Veneault-Fourrey C."/>
            <person name="LaButti K."/>
            <person name="Lindquist E.A."/>
            <person name="Lipzen A."/>
            <person name="Lundell T."/>
            <person name="Morin E."/>
            <person name="Murat C."/>
            <person name="Riley R."/>
            <person name="Ohm R."/>
            <person name="Sun H."/>
            <person name="Tunlid A."/>
            <person name="Henrissat B."/>
            <person name="Grigoriev I.V."/>
            <person name="Hibbett D.S."/>
            <person name="Martin F."/>
        </authorList>
    </citation>
    <scope>NUCLEOTIDE SEQUENCE [LARGE SCALE GENOMIC DNA]</scope>
    <source>
        <strain evidence="3 4">Koide BX008</strain>
    </source>
</reference>
<dbReference type="AlphaFoldDB" id="A0A0C2WLC6"/>
<proteinExistence type="predicted"/>
<feature type="transmembrane region" description="Helical" evidence="2">
    <location>
        <begin position="120"/>
        <end position="139"/>
    </location>
</feature>
<dbReference type="HOGENOM" id="CLU_044614_1_1_1"/>
<sequence length="311" mass="34587">MISSSEISVIVTFVQAILYGFYIATLLLCIRWLLYDDEGWSLRKRVSWPMVVVATIIFLFSTTSLGTSLWRTIAAIIGGDKVMAQRLNLVNGAMENATIVVVDAVLIYRCWVVYVKSWRMILPLLVLWLADIIFAILFLAEHAGWTPQLWIGFYACNIIINIYATTAIIYRIIRVVEGTGKNPRRGALFTTARILIESGLLYTSASILNLIAGFLGQDPKYDLLSFIADIVNFSMAGIAFNLILIRVRQEGASRSGSSYTDSSGPVSNKEKLSTLRFNNAPVATSQDGSSDLSDMERGINSIIEEKYETKP</sequence>
<evidence type="ECO:0000313" key="4">
    <source>
        <dbReference type="Proteomes" id="UP000054549"/>
    </source>
</evidence>
<feature type="transmembrane region" description="Helical" evidence="2">
    <location>
        <begin position="89"/>
        <end position="108"/>
    </location>
</feature>
<dbReference type="OrthoDB" id="3064360at2759"/>
<gene>
    <name evidence="3" type="ORF">M378DRAFT_16570</name>
</gene>
<feature type="transmembrane region" description="Helical" evidence="2">
    <location>
        <begin position="46"/>
        <end position="69"/>
    </location>
</feature>
<keyword evidence="4" id="KW-1185">Reference proteome</keyword>
<accession>A0A0C2WLC6</accession>
<keyword evidence="2" id="KW-0812">Transmembrane</keyword>
<organism evidence="3 4">
    <name type="scientific">Amanita muscaria (strain Koide BX008)</name>
    <dbReference type="NCBI Taxonomy" id="946122"/>
    <lineage>
        <taxon>Eukaryota</taxon>
        <taxon>Fungi</taxon>
        <taxon>Dikarya</taxon>
        <taxon>Basidiomycota</taxon>
        <taxon>Agaricomycotina</taxon>
        <taxon>Agaricomycetes</taxon>
        <taxon>Agaricomycetidae</taxon>
        <taxon>Agaricales</taxon>
        <taxon>Pluteineae</taxon>
        <taxon>Amanitaceae</taxon>
        <taxon>Amanita</taxon>
    </lineage>
</organism>
<evidence type="ECO:0000256" key="2">
    <source>
        <dbReference type="SAM" id="Phobius"/>
    </source>
</evidence>